<keyword evidence="5" id="KW-0349">Heme</keyword>
<dbReference type="AlphaFoldDB" id="A0A934HNF6"/>
<comment type="similarity">
    <text evidence="2">Belongs to the cytochrome ubiquinol oxidase subunit 2 family.</text>
</comment>
<dbReference type="GO" id="GO:0009055">
    <property type="term" value="F:electron transfer activity"/>
    <property type="evidence" value="ECO:0007669"/>
    <property type="project" value="TreeGrafter"/>
</dbReference>
<feature type="transmembrane region" description="Helical" evidence="12">
    <location>
        <begin position="114"/>
        <end position="137"/>
    </location>
</feature>
<keyword evidence="4" id="KW-1003">Cell membrane</keyword>
<dbReference type="GO" id="GO:0070069">
    <property type="term" value="C:cytochrome complex"/>
    <property type="evidence" value="ECO:0007669"/>
    <property type="project" value="TreeGrafter"/>
</dbReference>
<evidence type="ECO:0000256" key="5">
    <source>
        <dbReference type="ARBA" id="ARBA00022617"/>
    </source>
</evidence>
<accession>A0A934HNF6</accession>
<gene>
    <name evidence="13" type="primary">cydB</name>
    <name evidence="13" type="ORF">I6U51_01995</name>
</gene>
<sequence>MDLAVVWFILIAILFIGFFFLEGFDFGVGILLHFLGKTDKERRIIINTIGPFWDGNEVWLITAGGAIFAAYPVWYSTMFSGFYMALLLVLIALILRGVAFEFRSKHESIIWRKIWDCVIFGSSCILSILWGIALANLIKGVPIDNKMNYVGGFFDLISFYTLIAGTATLFIFILHGAIFLSLKTEGAIEQRALKVARSFGLYAIVIALVLIIETFVKTDLYNSKFALSTSILAVIFLCLTWYLIRKEKAKIAMISNGLSIALGVGSLFLGMFPRVMVSNIKPEYSLTIYNAASSHNTLLLMTKVALIFVPIVLAYQTWTYWIFRKRVTGKDLEY</sequence>
<dbReference type="PANTHER" id="PTHR43141">
    <property type="entry name" value="CYTOCHROME BD2 SUBUNIT II"/>
    <property type="match status" value="1"/>
</dbReference>
<evidence type="ECO:0000256" key="1">
    <source>
        <dbReference type="ARBA" id="ARBA00004651"/>
    </source>
</evidence>
<keyword evidence="10" id="KW-0408">Iron</keyword>
<feature type="transmembrane region" description="Helical" evidence="12">
    <location>
        <begin position="6"/>
        <end position="35"/>
    </location>
</feature>
<dbReference type="GO" id="GO:0019646">
    <property type="term" value="P:aerobic electron transport chain"/>
    <property type="evidence" value="ECO:0007669"/>
    <property type="project" value="TreeGrafter"/>
</dbReference>
<evidence type="ECO:0000256" key="4">
    <source>
        <dbReference type="ARBA" id="ARBA00022475"/>
    </source>
</evidence>
<dbReference type="GO" id="GO:0046872">
    <property type="term" value="F:metal ion binding"/>
    <property type="evidence" value="ECO:0007669"/>
    <property type="project" value="UniProtKB-KW"/>
</dbReference>
<keyword evidence="14" id="KW-1185">Reference proteome</keyword>
<dbReference type="RefSeq" id="WP_211140924.1">
    <property type="nucleotide sequence ID" value="NZ_JAEEGB010000003.1"/>
</dbReference>
<keyword evidence="3" id="KW-0813">Transport</keyword>
<organism evidence="13 14">
    <name type="scientific">Clostridium aciditolerans</name>
    <dbReference type="NCBI Taxonomy" id="339861"/>
    <lineage>
        <taxon>Bacteria</taxon>
        <taxon>Bacillati</taxon>
        <taxon>Bacillota</taxon>
        <taxon>Clostridia</taxon>
        <taxon>Eubacteriales</taxon>
        <taxon>Clostridiaceae</taxon>
        <taxon>Clostridium</taxon>
    </lineage>
</organism>
<dbReference type="NCBIfam" id="TIGR00203">
    <property type="entry name" value="cydB"/>
    <property type="match status" value="1"/>
</dbReference>
<evidence type="ECO:0000313" key="14">
    <source>
        <dbReference type="Proteomes" id="UP000622687"/>
    </source>
</evidence>
<dbReference type="InterPro" id="IPR003317">
    <property type="entry name" value="Cyt-d_oxidase_su2"/>
</dbReference>
<dbReference type="EMBL" id="JAEEGB010000003">
    <property type="protein sequence ID" value="MBI6871476.1"/>
    <property type="molecule type" value="Genomic_DNA"/>
</dbReference>
<comment type="subcellular location">
    <subcellularLocation>
        <location evidence="1">Cell membrane</location>
        <topology evidence="1">Multi-pass membrane protein</topology>
    </subcellularLocation>
</comment>
<keyword evidence="8" id="KW-0249">Electron transport</keyword>
<dbReference type="PANTHER" id="PTHR43141:SF5">
    <property type="entry name" value="CYTOCHROME BD-I UBIQUINOL OXIDASE SUBUNIT 2"/>
    <property type="match status" value="1"/>
</dbReference>
<feature type="transmembrane region" description="Helical" evidence="12">
    <location>
        <begin position="224"/>
        <end position="244"/>
    </location>
</feature>
<dbReference type="PIRSF" id="PIRSF000267">
    <property type="entry name" value="Cyt_oxidse_sub2"/>
    <property type="match status" value="1"/>
</dbReference>
<feature type="transmembrane region" description="Helical" evidence="12">
    <location>
        <begin position="157"/>
        <end position="180"/>
    </location>
</feature>
<evidence type="ECO:0000256" key="2">
    <source>
        <dbReference type="ARBA" id="ARBA00007543"/>
    </source>
</evidence>
<keyword evidence="6 12" id="KW-0812">Transmembrane</keyword>
<evidence type="ECO:0000256" key="9">
    <source>
        <dbReference type="ARBA" id="ARBA00022989"/>
    </source>
</evidence>
<evidence type="ECO:0000256" key="8">
    <source>
        <dbReference type="ARBA" id="ARBA00022982"/>
    </source>
</evidence>
<evidence type="ECO:0000256" key="3">
    <source>
        <dbReference type="ARBA" id="ARBA00022448"/>
    </source>
</evidence>
<evidence type="ECO:0000256" key="6">
    <source>
        <dbReference type="ARBA" id="ARBA00022692"/>
    </source>
</evidence>
<evidence type="ECO:0000256" key="7">
    <source>
        <dbReference type="ARBA" id="ARBA00022723"/>
    </source>
</evidence>
<feature type="transmembrane region" description="Helical" evidence="12">
    <location>
        <begin position="304"/>
        <end position="323"/>
    </location>
</feature>
<keyword evidence="9 12" id="KW-1133">Transmembrane helix</keyword>
<dbReference type="Pfam" id="PF02322">
    <property type="entry name" value="Cyt_bd_oxida_II"/>
    <property type="match status" value="1"/>
</dbReference>
<name>A0A934HNF6_9CLOT</name>
<reference evidence="13" key="1">
    <citation type="submission" date="2020-12" db="EMBL/GenBank/DDBJ databases">
        <title>Clostridium thailandense sp. nov., a novel acetogenic bacterium isolated from peat land soil in Thailand.</title>
        <authorList>
            <person name="Chaikitkaew S."/>
            <person name="Birkeland N.K."/>
        </authorList>
    </citation>
    <scope>NUCLEOTIDE SEQUENCE</scope>
    <source>
        <strain evidence="13">DSM 17425</strain>
    </source>
</reference>
<protein>
    <submittedName>
        <fullName evidence="13">Cytochrome d ubiquinol oxidase subunit II</fullName>
    </submittedName>
</protein>
<proteinExistence type="inferred from homology"/>
<feature type="transmembrane region" description="Helical" evidence="12">
    <location>
        <begin position="81"/>
        <end position="102"/>
    </location>
</feature>
<keyword evidence="7" id="KW-0479">Metal-binding</keyword>
<evidence type="ECO:0000256" key="12">
    <source>
        <dbReference type="SAM" id="Phobius"/>
    </source>
</evidence>
<dbReference type="GO" id="GO:0005886">
    <property type="term" value="C:plasma membrane"/>
    <property type="evidence" value="ECO:0007669"/>
    <property type="project" value="UniProtKB-SubCell"/>
</dbReference>
<evidence type="ECO:0000313" key="13">
    <source>
        <dbReference type="EMBL" id="MBI6871476.1"/>
    </source>
</evidence>
<feature type="transmembrane region" description="Helical" evidence="12">
    <location>
        <begin position="251"/>
        <end position="272"/>
    </location>
</feature>
<evidence type="ECO:0000256" key="10">
    <source>
        <dbReference type="ARBA" id="ARBA00023004"/>
    </source>
</evidence>
<dbReference type="Proteomes" id="UP000622687">
    <property type="component" value="Unassembled WGS sequence"/>
</dbReference>
<dbReference type="GO" id="GO:0016682">
    <property type="term" value="F:oxidoreductase activity, acting on diphenols and related substances as donors, oxygen as acceptor"/>
    <property type="evidence" value="ECO:0007669"/>
    <property type="project" value="TreeGrafter"/>
</dbReference>
<keyword evidence="11 12" id="KW-0472">Membrane</keyword>
<feature type="transmembrane region" description="Helical" evidence="12">
    <location>
        <begin position="192"/>
        <end position="212"/>
    </location>
</feature>
<feature type="transmembrane region" description="Helical" evidence="12">
    <location>
        <begin position="56"/>
        <end position="75"/>
    </location>
</feature>
<comment type="caution">
    <text evidence="13">The sequence shown here is derived from an EMBL/GenBank/DDBJ whole genome shotgun (WGS) entry which is preliminary data.</text>
</comment>
<evidence type="ECO:0000256" key="11">
    <source>
        <dbReference type="ARBA" id="ARBA00023136"/>
    </source>
</evidence>